<dbReference type="EMBL" id="PDNB01000221">
    <property type="protein sequence ID" value="PGG98607.1"/>
    <property type="molecule type" value="Genomic_DNA"/>
</dbReference>
<dbReference type="InterPro" id="IPR015920">
    <property type="entry name" value="Cellobiose_DH-like_cyt"/>
</dbReference>
<dbReference type="InterPro" id="IPR011042">
    <property type="entry name" value="6-blade_b-propeller_TolB-like"/>
</dbReference>
<feature type="region of interest" description="Disordered" evidence="1">
    <location>
        <begin position="204"/>
        <end position="241"/>
    </location>
</feature>
<evidence type="ECO:0000313" key="5">
    <source>
        <dbReference type="EMBL" id="PGG98607.1"/>
    </source>
</evidence>
<dbReference type="Proteomes" id="UP000223968">
    <property type="component" value="Unassembled WGS sequence"/>
</dbReference>
<dbReference type="PANTHER" id="PTHR47797">
    <property type="entry name" value="DEHYDROGENASE, PUTATIVE (AFU_ORTHOLOGUE AFUA_8G05805)-RELATED"/>
    <property type="match status" value="1"/>
</dbReference>
<dbReference type="PANTHER" id="PTHR47797:SF5">
    <property type="entry name" value="CELLOBIOSE DEHYDROGENASE CYTOCHROME DOMAIN-CONTAINING PROTEIN"/>
    <property type="match status" value="1"/>
</dbReference>
<feature type="chain" id="PRO_5013061231" evidence="2">
    <location>
        <begin position="24"/>
        <end position="633"/>
    </location>
</feature>
<accession>A0A2B7WQ37</accession>
<comment type="caution">
    <text evidence="5">The sequence shown here is derived from an EMBL/GenBank/DDBJ whole genome shotgun (WGS) entry which is preliminary data.</text>
</comment>
<evidence type="ECO:0000259" key="4">
    <source>
        <dbReference type="Pfam" id="PF22807"/>
    </source>
</evidence>
<keyword evidence="6" id="KW-1185">Reference proteome</keyword>
<organism evidence="5 6">
    <name type="scientific">Helicocarpus griseus UAMH5409</name>
    <dbReference type="NCBI Taxonomy" id="1447875"/>
    <lineage>
        <taxon>Eukaryota</taxon>
        <taxon>Fungi</taxon>
        <taxon>Dikarya</taxon>
        <taxon>Ascomycota</taxon>
        <taxon>Pezizomycotina</taxon>
        <taxon>Eurotiomycetes</taxon>
        <taxon>Eurotiomycetidae</taxon>
        <taxon>Onygenales</taxon>
        <taxon>Ajellomycetaceae</taxon>
        <taxon>Helicocarpus</taxon>
    </lineage>
</organism>
<dbReference type="OrthoDB" id="507128at2759"/>
<dbReference type="STRING" id="1447875.A0A2B7WQ37"/>
<evidence type="ECO:0000313" key="6">
    <source>
        <dbReference type="Proteomes" id="UP000223968"/>
    </source>
</evidence>
<dbReference type="Gene3D" id="2.120.10.30">
    <property type="entry name" value="TolB, C-terminal domain"/>
    <property type="match status" value="1"/>
</dbReference>
<dbReference type="SUPFAM" id="SSF50952">
    <property type="entry name" value="Soluble quinoprotein glucose dehydrogenase"/>
    <property type="match status" value="1"/>
</dbReference>
<evidence type="ECO:0000256" key="2">
    <source>
        <dbReference type="SAM" id="SignalP"/>
    </source>
</evidence>
<dbReference type="Pfam" id="PF22807">
    <property type="entry name" value="TrAA12"/>
    <property type="match status" value="1"/>
</dbReference>
<feature type="signal peptide" evidence="2">
    <location>
        <begin position="1"/>
        <end position="23"/>
    </location>
</feature>
<sequence>MRFINVATSTAAIISTVFGQADSTPYCDSTTGVCYSAHVTIEQISYGVALPLTPSNDAIFQISAPLDIGWAGFAWGGAMAYNPLTVAWRNEDSVVVSSRMAFGLTYPQTFTDATYTYLEGNGVNETHWNLHVRCQGCTTYVSPADSSEVIVDAGDTAQVAYAYANTPPLDPASNTSVFDIHAGMGRWIHDVAIARSEEYENWVTSLTPPAEPEPQPKSKKLARRDVPTSCPNGGNPRFPGATADGWGSVKVLGGLTSPRGITFDTAGNLLIVENGKGITGHRLDENGCVASSSTVIQQNNLNHGIQISPDGNTLYASSATTVWSWAYNPETMTVSGNPTTLITGMLGQGHITRTLMMRPDQPNLLLVSHGSNGNFDDGTELPETGRACMKVFDISQAPPNGYNYVTDGYMMGYGLRNEVGVALDGNNMLWGIENSGDDFHRVVNGQRVDIHIDNPAEELNYLGDMTVPNDNWYGYPTCYTIGGPEVITDTQFQIGDQFVLEPTPEFNDETCIEVSRPPSAVFRAHSAPLDIKFDSTSTKLYSTFHGSWNRQPPTGFKVVEIPFETDEAGAYVPSTPLTTLDGFTEIFWNTNVQSCGFITCFRPVGIAIDAQDRLYVTSDAPAEGELFLLGRTT</sequence>
<feature type="domain" description="Cellobiose dehydrogenase-like cytochrome" evidence="3">
    <location>
        <begin position="26"/>
        <end position="200"/>
    </location>
</feature>
<name>A0A2B7WQ37_9EURO</name>
<gene>
    <name evidence="5" type="ORF">AJ79_08811</name>
</gene>
<proteinExistence type="predicted"/>
<evidence type="ECO:0000256" key="1">
    <source>
        <dbReference type="SAM" id="MobiDB-lite"/>
    </source>
</evidence>
<dbReference type="InterPro" id="IPR054539">
    <property type="entry name" value="Beta-prop_PDH"/>
</dbReference>
<feature type="domain" description="Pyrroloquinoline quinone-dependent pyranose dehydrogenase beta-propeller" evidence="4">
    <location>
        <begin position="242"/>
        <end position="631"/>
    </location>
</feature>
<dbReference type="AlphaFoldDB" id="A0A2B7WQ37"/>
<dbReference type="InterPro" id="IPR011041">
    <property type="entry name" value="Quinoprot_gluc/sorb_DH_b-prop"/>
</dbReference>
<protein>
    <submittedName>
        <fullName evidence="5">Uncharacterized protein</fullName>
    </submittedName>
</protein>
<reference evidence="5 6" key="1">
    <citation type="submission" date="2017-10" db="EMBL/GenBank/DDBJ databases">
        <title>Comparative genomics in systemic dimorphic fungi from Ajellomycetaceae.</title>
        <authorList>
            <person name="Munoz J.F."/>
            <person name="Mcewen J.G."/>
            <person name="Clay O.K."/>
            <person name="Cuomo C.A."/>
        </authorList>
    </citation>
    <scope>NUCLEOTIDE SEQUENCE [LARGE SCALE GENOMIC DNA]</scope>
    <source>
        <strain evidence="5 6">UAMH5409</strain>
    </source>
</reference>
<dbReference type="Gene3D" id="2.60.40.1210">
    <property type="entry name" value="Cellobiose dehydrogenase, cytochrome domain"/>
    <property type="match status" value="1"/>
</dbReference>
<dbReference type="SUPFAM" id="SSF49344">
    <property type="entry name" value="CBD9-like"/>
    <property type="match status" value="1"/>
</dbReference>
<evidence type="ECO:0000259" key="3">
    <source>
        <dbReference type="Pfam" id="PF16010"/>
    </source>
</evidence>
<dbReference type="Pfam" id="PF16010">
    <property type="entry name" value="CDH-cyt"/>
    <property type="match status" value="1"/>
</dbReference>
<dbReference type="CDD" id="cd09630">
    <property type="entry name" value="CDH_like_cytochrome"/>
    <property type="match status" value="1"/>
</dbReference>
<keyword evidence="2" id="KW-0732">Signal</keyword>